<dbReference type="FunFam" id="1.10.3730.10:FF:000001">
    <property type="entry name" value="Pyrroline-5-carboxylate reductase"/>
    <property type="match status" value="1"/>
</dbReference>
<keyword evidence="4 9" id="KW-0028">Amino-acid biosynthesis</keyword>
<dbReference type="PIRSF" id="PIRSF000193">
    <property type="entry name" value="Pyrrol-5-carb_rd"/>
    <property type="match status" value="1"/>
</dbReference>
<comment type="catalytic activity">
    <reaction evidence="9 12">
        <text>L-proline + NADP(+) = (S)-1-pyrroline-5-carboxylate + NADPH + 2 H(+)</text>
        <dbReference type="Rhea" id="RHEA:14109"/>
        <dbReference type="ChEBI" id="CHEBI:15378"/>
        <dbReference type="ChEBI" id="CHEBI:17388"/>
        <dbReference type="ChEBI" id="CHEBI:57783"/>
        <dbReference type="ChEBI" id="CHEBI:58349"/>
        <dbReference type="ChEBI" id="CHEBI:60039"/>
        <dbReference type="EC" id="1.5.1.2"/>
    </reaction>
</comment>
<dbReference type="Pfam" id="PF14748">
    <property type="entry name" value="P5CR_dimer"/>
    <property type="match status" value="1"/>
</dbReference>
<feature type="binding site" evidence="11">
    <location>
        <position position="55"/>
    </location>
    <ligand>
        <name>NADPH</name>
        <dbReference type="ChEBI" id="CHEBI:57783"/>
    </ligand>
</feature>
<evidence type="ECO:0000259" key="13">
    <source>
        <dbReference type="Pfam" id="PF03807"/>
    </source>
</evidence>
<dbReference type="GO" id="GO:0004735">
    <property type="term" value="F:pyrroline-5-carboxylate reductase activity"/>
    <property type="evidence" value="ECO:0007669"/>
    <property type="project" value="UniProtKB-UniRule"/>
</dbReference>
<dbReference type="InterPro" id="IPR036291">
    <property type="entry name" value="NAD(P)-bd_dom_sf"/>
</dbReference>
<evidence type="ECO:0000256" key="8">
    <source>
        <dbReference type="ARBA" id="ARBA00058118"/>
    </source>
</evidence>
<evidence type="ECO:0000256" key="7">
    <source>
        <dbReference type="ARBA" id="ARBA00023002"/>
    </source>
</evidence>
<dbReference type="RefSeq" id="WP_126780754.1">
    <property type="nucleotide sequence ID" value="NZ_NGJU01000015.1"/>
</dbReference>
<comment type="catalytic activity">
    <reaction evidence="9">
        <text>L-proline + NAD(+) = (S)-1-pyrroline-5-carboxylate + NADH + 2 H(+)</text>
        <dbReference type="Rhea" id="RHEA:14105"/>
        <dbReference type="ChEBI" id="CHEBI:15378"/>
        <dbReference type="ChEBI" id="CHEBI:17388"/>
        <dbReference type="ChEBI" id="CHEBI:57540"/>
        <dbReference type="ChEBI" id="CHEBI:57945"/>
        <dbReference type="ChEBI" id="CHEBI:60039"/>
        <dbReference type="EC" id="1.5.1.2"/>
    </reaction>
</comment>
<dbReference type="EMBL" id="NGJU01000015">
    <property type="protein sequence ID" value="RST94322.1"/>
    <property type="molecule type" value="Genomic_DNA"/>
</dbReference>
<dbReference type="SUPFAM" id="SSF48179">
    <property type="entry name" value="6-phosphogluconate dehydrogenase C-terminal domain-like"/>
    <property type="match status" value="1"/>
</dbReference>
<accession>A0A429ZKV9</accession>
<dbReference type="PANTHER" id="PTHR11645:SF0">
    <property type="entry name" value="PYRROLINE-5-CARBOXYLATE REDUCTASE 3"/>
    <property type="match status" value="1"/>
</dbReference>
<sequence>MKLGFIGAGNMAQGIIKGLISTNKISSDKIIITASTPSRSQLLAKELGVTSASSNMELVAAVDIVILATKPYLLPEILRAINTPELATNKLFISIAASLTLDSLSAHLPLEQKIIRVMPNMNISIGHSVSAVCGNDYVSKHDIAQVINLFETVGSAYEVSEKDFSNFTSLAGCSPAYTYLYIDAMSRSGVKNGLPKKLATKIAAEAVLGSAKMVLESLDETPWDLIDKVCSPGGTTIAGLVALEEEAFMATVIKGLEATIQRDAELS</sequence>
<dbReference type="Gene3D" id="3.40.50.720">
    <property type="entry name" value="NAD(P)-binding Rossmann-like Domain"/>
    <property type="match status" value="1"/>
</dbReference>
<gene>
    <name evidence="9" type="primary">proC</name>
    <name evidence="15" type="ORF">CBF35_10145</name>
</gene>
<dbReference type="FunFam" id="3.40.50.720:FF:000190">
    <property type="entry name" value="Pyrroline-5-carboxylate reductase"/>
    <property type="match status" value="1"/>
</dbReference>
<organism evidence="15 16">
    <name type="scientific">Vagococcus salmoninarum</name>
    <dbReference type="NCBI Taxonomy" id="2739"/>
    <lineage>
        <taxon>Bacteria</taxon>
        <taxon>Bacillati</taxon>
        <taxon>Bacillota</taxon>
        <taxon>Bacilli</taxon>
        <taxon>Lactobacillales</taxon>
        <taxon>Enterococcaceae</taxon>
        <taxon>Vagococcus</taxon>
    </lineage>
</organism>
<name>A0A429ZKV9_9ENTE</name>
<feature type="domain" description="Pyrroline-5-carboxylate reductase dimerisation" evidence="14">
    <location>
        <begin position="161"/>
        <end position="266"/>
    </location>
</feature>
<dbReference type="GeneID" id="98568733"/>
<evidence type="ECO:0000259" key="14">
    <source>
        <dbReference type="Pfam" id="PF14748"/>
    </source>
</evidence>
<evidence type="ECO:0000256" key="2">
    <source>
        <dbReference type="ARBA" id="ARBA00005525"/>
    </source>
</evidence>
<comment type="function">
    <text evidence="8 9">Catalyzes the reduction of 1-pyrroline-5-carboxylate (PCA) to L-proline.</text>
</comment>
<dbReference type="PANTHER" id="PTHR11645">
    <property type="entry name" value="PYRROLINE-5-CARBOXYLATE REDUCTASE"/>
    <property type="match status" value="1"/>
</dbReference>
<dbReference type="NCBIfam" id="TIGR00112">
    <property type="entry name" value="proC"/>
    <property type="match status" value="1"/>
</dbReference>
<evidence type="ECO:0000256" key="5">
    <source>
        <dbReference type="ARBA" id="ARBA00022650"/>
    </source>
</evidence>
<dbReference type="EC" id="1.5.1.2" evidence="9 10"/>
<evidence type="ECO:0000313" key="16">
    <source>
        <dbReference type="Proteomes" id="UP000287239"/>
    </source>
</evidence>
<dbReference type="InterPro" id="IPR000304">
    <property type="entry name" value="Pyrroline-COOH_reductase"/>
</dbReference>
<keyword evidence="16" id="KW-1185">Reference proteome</keyword>
<evidence type="ECO:0000256" key="9">
    <source>
        <dbReference type="HAMAP-Rule" id="MF_01925"/>
    </source>
</evidence>
<comment type="caution">
    <text evidence="15">The sequence shown here is derived from an EMBL/GenBank/DDBJ whole genome shotgun (WGS) entry which is preliminary data.</text>
</comment>
<dbReference type="Gene3D" id="1.10.3730.10">
    <property type="entry name" value="ProC C-terminal domain-like"/>
    <property type="match status" value="1"/>
</dbReference>
<feature type="binding site" evidence="11">
    <location>
        <begin position="6"/>
        <end position="11"/>
    </location>
    <ligand>
        <name>NADP(+)</name>
        <dbReference type="ChEBI" id="CHEBI:58349"/>
    </ligand>
</feature>
<dbReference type="OrthoDB" id="9805754at2"/>
<evidence type="ECO:0000256" key="1">
    <source>
        <dbReference type="ARBA" id="ARBA00004496"/>
    </source>
</evidence>
<reference evidence="15 16" key="1">
    <citation type="submission" date="2017-05" db="EMBL/GenBank/DDBJ databases">
        <title>Vagococcus spp. assemblies.</title>
        <authorList>
            <person name="Gulvik C.A."/>
        </authorList>
    </citation>
    <scope>NUCLEOTIDE SEQUENCE [LARGE SCALE GENOMIC DNA]</scope>
    <source>
        <strain evidence="15 16">NCFB 2777</strain>
    </source>
</reference>
<protein>
    <recommendedName>
        <fullName evidence="9 10">Pyrroline-5-carboxylate reductase</fullName>
        <shortName evidence="9">P5C reductase</shortName>
        <shortName evidence="9">P5CR</shortName>
        <ecNumber evidence="9 10">1.5.1.2</ecNumber>
    </recommendedName>
    <alternativeName>
        <fullName evidence="9">PCA reductase</fullName>
    </alternativeName>
</protein>
<dbReference type="InterPro" id="IPR029036">
    <property type="entry name" value="P5CR_dimer"/>
</dbReference>
<keyword evidence="7 9" id="KW-0560">Oxidoreductase</keyword>
<dbReference type="PROSITE" id="PS00521">
    <property type="entry name" value="P5CR"/>
    <property type="match status" value="1"/>
</dbReference>
<dbReference type="InterPro" id="IPR053790">
    <property type="entry name" value="P5CR-like_CS"/>
</dbReference>
<evidence type="ECO:0000256" key="10">
    <source>
        <dbReference type="NCBIfam" id="TIGR00112"/>
    </source>
</evidence>
<dbReference type="Pfam" id="PF03807">
    <property type="entry name" value="F420_oxidored"/>
    <property type="match status" value="1"/>
</dbReference>
<evidence type="ECO:0000313" key="15">
    <source>
        <dbReference type="EMBL" id="RST94322.1"/>
    </source>
</evidence>
<proteinExistence type="inferred from homology"/>
<keyword evidence="5 9" id="KW-0641">Proline biosynthesis</keyword>
<dbReference type="SUPFAM" id="SSF51735">
    <property type="entry name" value="NAD(P)-binding Rossmann-fold domains"/>
    <property type="match status" value="1"/>
</dbReference>
<comment type="similarity">
    <text evidence="2 9 12">Belongs to the pyrroline-5-carboxylate reductase family.</text>
</comment>
<dbReference type="Proteomes" id="UP000287239">
    <property type="component" value="Unassembled WGS sequence"/>
</dbReference>
<evidence type="ECO:0000256" key="11">
    <source>
        <dbReference type="PIRSR" id="PIRSR000193-1"/>
    </source>
</evidence>
<dbReference type="AlphaFoldDB" id="A0A429ZKV9"/>
<comment type="pathway">
    <text evidence="9 12">Amino-acid biosynthesis; L-proline biosynthesis; L-proline from L-glutamate 5-semialdehyde: step 1/1.</text>
</comment>
<evidence type="ECO:0000256" key="4">
    <source>
        <dbReference type="ARBA" id="ARBA00022605"/>
    </source>
</evidence>
<evidence type="ECO:0000256" key="3">
    <source>
        <dbReference type="ARBA" id="ARBA00022490"/>
    </source>
</evidence>
<dbReference type="GO" id="GO:0005737">
    <property type="term" value="C:cytoplasm"/>
    <property type="evidence" value="ECO:0007669"/>
    <property type="project" value="UniProtKB-SubCell"/>
</dbReference>
<dbReference type="UniPathway" id="UPA00098">
    <property type="reaction ID" value="UER00361"/>
</dbReference>
<dbReference type="InterPro" id="IPR008927">
    <property type="entry name" value="6-PGluconate_DH-like_C_sf"/>
</dbReference>
<dbReference type="InterPro" id="IPR028939">
    <property type="entry name" value="P5C_Rdtase_cat_N"/>
</dbReference>
<keyword evidence="6 9" id="KW-0521">NADP</keyword>
<comment type="subcellular location">
    <subcellularLocation>
        <location evidence="1 9">Cytoplasm</location>
    </subcellularLocation>
</comment>
<evidence type="ECO:0000256" key="6">
    <source>
        <dbReference type="ARBA" id="ARBA00022857"/>
    </source>
</evidence>
<evidence type="ECO:0000256" key="12">
    <source>
        <dbReference type="RuleBase" id="RU003903"/>
    </source>
</evidence>
<dbReference type="GO" id="GO:0055129">
    <property type="term" value="P:L-proline biosynthetic process"/>
    <property type="evidence" value="ECO:0007669"/>
    <property type="project" value="UniProtKB-UniRule"/>
</dbReference>
<feature type="domain" description="Pyrroline-5-carboxylate reductase catalytic N-terminal" evidence="13">
    <location>
        <begin position="2"/>
        <end position="97"/>
    </location>
</feature>
<feature type="binding site" evidence="11">
    <location>
        <begin position="68"/>
        <end position="71"/>
    </location>
    <ligand>
        <name>NADP(+)</name>
        <dbReference type="ChEBI" id="CHEBI:58349"/>
    </ligand>
</feature>
<keyword evidence="3 9" id="KW-0963">Cytoplasm</keyword>
<dbReference type="HAMAP" id="MF_01925">
    <property type="entry name" value="P5C_reductase"/>
    <property type="match status" value="1"/>
</dbReference>